<name>A0A842HRN4_9SPHN</name>
<dbReference type="Proteomes" id="UP000564378">
    <property type="component" value="Unassembled WGS sequence"/>
</dbReference>
<evidence type="ECO:0000313" key="2">
    <source>
        <dbReference type="EMBL" id="MBC2776468.1"/>
    </source>
</evidence>
<sequence>MKKFLLLAAPLALVAGCSSGSADGDGDGEISQEEAEAAVEAANISITPGDWEATIQLTEFDMPQMPEEARAVMREQMGRAQTSNSCITREEAENPQANMFANNDESNCTYSEFDMSGGNMLIAATCSPEGMGGEMSMRMEGSYTPTSYEMTMTMDVDSSPAGPMHMAGRVNGRHVGESCLAEAGE</sequence>
<dbReference type="AlphaFoldDB" id="A0A842HRN4"/>
<gene>
    <name evidence="2" type="ORF">H6P80_02420</name>
</gene>
<dbReference type="PROSITE" id="PS51257">
    <property type="entry name" value="PROKAR_LIPOPROTEIN"/>
    <property type="match status" value="1"/>
</dbReference>
<feature type="signal peptide" evidence="1">
    <location>
        <begin position="1"/>
        <end position="22"/>
    </location>
</feature>
<keyword evidence="3" id="KW-1185">Reference proteome</keyword>
<dbReference type="EMBL" id="JACJVJ010000001">
    <property type="protein sequence ID" value="MBC2776468.1"/>
    <property type="molecule type" value="Genomic_DNA"/>
</dbReference>
<accession>A0A842HRN4</accession>
<dbReference type="InterPro" id="IPR022061">
    <property type="entry name" value="DUF3617"/>
</dbReference>
<evidence type="ECO:0000256" key="1">
    <source>
        <dbReference type="SAM" id="SignalP"/>
    </source>
</evidence>
<dbReference type="Pfam" id="PF12276">
    <property type="entry name" value="DUF3617"/>
    <property type="match status" value="1"/>
</dbReference>
<proteinExistence type="predicted"/>
<evidence type="ECO:0000313" key="3">
    <source>
        <dbReference type="Proteomes" id="UP000564378"/>
    </source>
</evidence>
<comment type="caution">
    <text evidence="2">The sequence shown here is derived from an EMBL/GenBank/DDBJ whole genome shotgun (WGS) entry which is preliminary data.</text>
</comment>
<reference evidence="2 3" key="1">
    <citation type="submission" date="2020-08" db="EMBL/GenBank/DDBJ databases">
        <title>Draft genome sequence of Parasphingopyxis sp. GrpM-11.</title>
        <authorList>
            <person name="Oh J."/>
            <person name="Roh D.-H."/>
        </authorList>
    </citation>
    <scope>NUCLEOTIDE SEQUENCE [LARGE SCALE GENOMIC DNA]</scope>
    <source>
        <strain evidence="2 3">GrpM-11</strain>
    </source>
</reference>
<protein>
    <submittedName>
        <fullName evidence="2">DUF3617 domain-containing protein</fullName>
    </submittedName>
</protein>
<dbReference type="RefSeq" id="WP_185799749.1">
    <property type="nucleotide sequence ID" value="NZ_JACJVJ010000001.1"/>
</dbReference>
<keyword evidence="1" id="KW-0732">Signal</keyword>
<feature type="chain" id="PRO_5032540503" evidence="1">
    <location>
        <begin position="23"/>
        <end position="185"/>
    </location>
</feature>
<organism evidence="2 3">
    <name type="scientific">Parasphingopyxis marina</name>
    <dbReference type="NCBI Taxonomy" id="2761622"/>
    <lineage>
        <taxon>Bacteria</taxon>
        <taxon>Pseudomonadati</taxon>
        <taxon>Pseudomonadota</taxon>
        <taxon>Alphaproteobacteria</taxon>
        <taxon>Sphingomonadales</taxon>
        <taxon>Sphingomonadaceae</taxon>
        <taxon>Parasphingopyxis</taxon>
    </lineage>
</organism>